<evidence type="ECO:0000313" key="1">
    <source>
        <dbReference type="EMBL" id="KAK9022718.1"/>
    </source>
</evidence>
<comment type="caution">
    <text evidence="1">The sequence shown here is derived from an EMBL/GenBank/DDBJ whole genome shotgun (WGS) entry which is preliminary data.</text>
</comment>
<dbReference type="Proteomes" id="UP001396334">
    <property type="component" value="Unassembled WGS sequence"/>
</dbReference>
<keyword evidence="2" id="KW-1185">Reference proteome</keyword>
<organism evidence="1 2">
    <name type="scientific">Hibiscus sabdariffa</name>
    <name type="common">roselle</name>
    <dbReference type="NCBI Taxonomy" id="183260"/>
    <lineage>
        <taxon>Eukaryota</taxon>
        <taxon>Viridiplantae</taxon>
        <taxon>Streptophyta</taxon>
        <taxon>Embryophyta</taxon>
        <taxon>Tracheophyta</taxon>
        <taxon>Spermatophyta</taxon>
        <taxon>Magnoliopsida</taxon>
        <taxon>eudicotyledons</taxon>
        <taxon>Gunneridae</taxon>
        <taxon>Pentapetalae</taxon>
        <taxon>rosids</taxon>
        <taxon>malvids</taxon>
        <taxon>Malvales</taxon>
        <taxon>Malvaceae</taxon>
        <taxon>Malvoideae</taxon>
        <taxon>Hibiscus</taxon>
    </lineage>
</organism>
<name>A0ABR2SCG8_9ROSI</name>
<sequence>MEKLRMLSVNWRRKGNEAATANEYDHFPLFTHRNRACYQLSHSAFDSSRLMDKSLLFSGLELEMTGGID</sequence>
<evidence type="ECO:0000313" key="2">
    <source>
        <dbReference type="Proteomes" id="UP001396334"/>
    </source>
</evidence>
<protein>
    <submittedName>
        <fullName evidence="1">Uncharacterized protein</fullName>
    </submittedName>
</protein>
<reference evidence="1 2" key="1">
    <citation type="journal article" date="2024" name="G3 (Bethesda)">
        <title>Genome assembly of Hibiscus sabdariffa L. provides insights into metabolisms of medicinal natural products.</title>
        <authorList>
            <person name="Kim T."/>
        </authorList>
    </citation>
    <scope>NUCLEOTIDE SEQUENCE [LARGE SCALE GENOMIC DNA]</scope>
    <source>
        <strain evidence="1">TK-2024</strain>
        <tissue evidence="1">Old leaves</tissue>
    </source>
</reference>
<accession>A0ABR2SCG8</accession>
<proteinExistence type="predicted"/>
<dbReference type="EMBL" id="JBBPBN010000015">
    <property type="protein sequence ID" value="KAK9022718.1"/>
    <property type="molecule type" value="Genomic_DNA"/>
</dbReference>
<gene>
    <name evidence="1" type="ORF">V6N11_002962</name>
</gene>